<evidence type="ECO:0000313" key="1">
    <source>
        <dbReference type="EMBL" id="GGN28580.1"/>
    </source>
</evidence>
<evidence type="ECO:0000313" key="2">
    <source>
        <dbReference type="Proteomes" id="UP000597656"/>
    </source>
</evidence>
<sequence>MPADAPESEEHNAQDLSTVESLPQLVADKALRFPIQLNVLTACGFPISGLRNFSCE</sequence>
<keyword evidence="2" id="KW-1185">Reference proteome</keyword>
<name>A0ABQ2IRZ1_9PSEU</name>
<proteinExistence type="predicted"/>
<protein>
    <submittedName>
        <fullName evidence="1">Uncharacterized protein</fullName>
    </submittedName>
</protein>
<dbReference type="EMBL" id="BMNC01000028">
    <property type="protein sequence ID" value="GGN28580.1"/>
    <property type="molecule type" value="Genomic_DNA"/>
</dbReference>
<accession>A0ABQ2IRZ1</accession>
<comment type="caution">
    <text evidence="1">The sequence shown here is derived from an EMBL/GenBank/DDBJ whole genome shotgun (WGS) entry which is preliminary data.</text>
</comment>
<gene>
    <name evidence="1" type="ORF">GCM10011609_84800</name>
</gene>
<organism evidence="1 2">
    <name type="scientific">Lentzea pudingi</name>
    <dbReference type="NCBI Taxonomy" id="1789439"/>
    <lineage>
        <taxon>Bacteria</taxon>
        <taxon>Bacillati</taxon>
        <taxon>Actinomycetota</taxon>
        <taxon>Actinomycetes</taxon>
        <taxon>Pseudonocardiales</taxon>
        <taxon>Pseudonocardiaceae</taxon>
        <taxon>Lentzea</taxon>
    </lineage>
</organism>
<dbReference type="Proteomes" id="UP000597656">
    <property type="component" value="Unassembled WGS sequence"/>
</dbReference>
<reference evidence="2" key="1">
    <citation type="journal article" date="2019" name="Int. J. Syst. Evol. Microbiol.">
        <title>The Global Catalogue of Microorganisms (GCM) 10K type strain sequencing project: providing services to taxonomists for standard genome sequencing and annotation.</title>
        <authorList>
            <consortium name="The Broad Institute Genomics Platform"/>
            <consortium name="The Broad Institute Genome Sequencing Center for Infectious Disease"/>
            <person name="Wu L."/>
            <person name="Ma J."/>
        </authorList>
    </citation>
    <scope>NUCLEOTIDE SEQUENCE [LARGE SCALE GENOMIC DNA]</scope>
    <source>
        <strain evidence="2">CGMCC 4.7319</strain>
    </source>
</reference>